<protein>
    <submittedName>
        <fullName evidence="1">Uncharacterized protein</fullName>
    </submittedName>
</protein>
<dbReference type="Proteomes" id="UP000028561">
    <property type="component" value="Segment"/>
</dbReference>
<organism evidence="1 2">
    <name type="scientific">Bacillus phage Riley</name>
    <dbReference type="NCBI Taxonomy" id="1486662"/>
    <lineage>
        <taxon>Viruses</taxon>
        <taxon>Duplodnaviria</taxon>
        <taxon>Heunggongvirae</taxon>
        <taxon>Uroviricota</taxon>
        <taxon>Caudoviricetes</taxon>
        <taxon>Herelleviridae</taxon>
        <taxon>Bastillevirinae</taxon>
        <taxon>Bequatrovirus</taxon>
        <taxon>Bequatrovirus riley</taxon>
    </lineage>
</organism>
<sequence length="261" mass="29862">MADKPYMLQATAQATHRIADLDSHIDNFAQRVIWEKSYLCPCRDRATRQPQQSCKICHGRGIAYLPAREIGMMIQSQEKGVFNGDLGLIDTGSAIGTPERKTRIAFRDRITVPKAVISQSFIFDASPNRIKHGFFMVYDVKKIEFVTSMKGELLEGQDYTVDYNKNLFFPKEHLDGYNISINIDTTLRYLVADLLKEHRYVRDMDYSQHNAVQKLLLKREDIFIEKEAFEVGVNNKEVDTIIDAKRKPSTDGLNGFFKGIG</sequence>
<dbReference type="KEGG" id="vg:20283061"/>
<proteinExistence type="predicted"/>
<reference evidence="1 2" key="2">
    <citation type="journal article" date="2016" name="Virology (Lond)">
        <title>Genomic characterization and comparison of seven Myoviridae bacteriophage infecting Bacillus thuringiensis.</title>
        <authorList>
            <person name="Sauder A.B."/>
            <person name="Quinn M.R."/>
            <person name="Brouillette A."/>
            <person name="Caruso S."/>
            <person name="Cresawn S."/>
            <person name="Erill I."/>
            <person name="Lewis L."/>
            <person name="Loesser-Casey K."/>
            <person name="Pate M."/>
            <person name="Scott C."/>
            <person name="Stockwell S."/>
            <person name="Temple L."/>
        </authorList>
    </citation>
    <scope>NUCLEOTIDE SEQUENCE [LARGE SCALE GENOMIC DNA]</scope>
</reference>
<evidence type="ECO:0000313" key="1">
    <source>
        <dbReference type="EMBL" id="AIF71950.1"/>
    </source>
</evidence>
<reference evidence="2" key="1">
    <citation type="submission" date="2014-09" db="EMBL/GenBank/DDBJ databases">
        <title>Genomic characterization and comparison of seven Myoviridae bacteriophage infecting Bacillus thuringiensis.</title>
        <authorList>
            <person name="Sauder A.B."/>
            <person name="McKenzie Q.R."/>
            <person name="Temple L.M."/>
            <person name="Alexis B.K."/>
            <person name="Al-Atrache Z."/>
            <person name="Lewis L.O."/>
            <person name="Loesser-Casey K.E."/>
            <person name="Mitchell K.J."/>
        </authorList>
    </citation>
    <scope>NUCLEOTIDE SEQUENCE [LARGE SCALE GENOMIC DNA]</scope>
</reference>
<dbReference type="RefSeq" id="YP_009055839.1">
    <property type="nucleotide sequence ID" value="NC_024788.1"/>
</dbReference>
<evidence type="ECO:0000313" key="2">
    <source>
        <dbReference type="Proteomes" id="UP000028561"/>
    </source>
</evidence>
<keyword evidence="2" id="KW-1185">Reference proteome</keyword>
<dbReference type="EMBL" id="KJ489402">
    <property type="protein sequence ID" value="AIF71950.1"/>
    <property type="molecule type" value="Genomic_DNA"/>
</dbReference>
<dbReference type="GeneID" id="20283061"/>
<accession>A0A075M0A2</accession>
<name>A0A075M0A2_9CAUD</name>